<proteinExistence type="predicted"/>
<evidence type="ECO:0000313" key="3">
    <source>
        <dbReference type="Proteomes" id="UP001362999"/>
    </source>
</evidence>
<protein>
    <submittedName>
        <fullName evidence="2">Ribonuclease H2, subunit C</fullName>
    </submittedName>
</protein>
<organism evidence="2 3">
    <name type="scientific">Favolaschia claudopus</name>
    <dbReference type="NCBI Taxonomy" id="2862362"/>
    <lineage>
        <taxon>Eukaryota</taxon>
        <taxon>Fungi</taxon>
        <taxon>Dikarya</taxon>
        <taxon>Basidiomycota</taxon>
        <taxon>Agaricomycotina</taxon>
        <taxon>Agaricomycetes</taxon>
        <taxon>Agaricomycetidae</taxon>
        <taxon>Agaricales</taxon>
        <taxon>Marasmiineae</taxon>
        <taxon>Mycenaceae</taxon>
        <taxon>Favolaschia</taxon>
    </lineage>
</organism>
<dbReference type="EMBL" id="JAWWNJ010000024">
    <property type="protein sequence ID" value="KAK7031502.1"/>
    <property type="molecule type" value="Genomic_DNA"/>
</dbReference>
<sequence length="242" mass="26542">MAAPTLKIAPISDVTSLPHASPNLMPFHIAHDGPAPIATYFLVEAAKEQVAQPSLCPIPVPDVEMEPVVVPADADATFPEKDDPPADPNLLVRRVTDATTRFIATFRGRTMQGLKVPLPASYSGLVMKSASAAASSAVMGRSAAFKKKNKKLTKGKPRGNNKSGRVTRSAMRDEDDENEEDDDFIGAEDEERCRTLMPTAQFDSLVVWHPDIPVDSARDEYLRSLSEWIRLANEIHRPIEEE</sequence>
<dbReference type="Proteomes" id="UP001362999">
    <property type="component" value="Unassembled WGS sequence"/>
</dbReference>
<keyword evidence="3" id="KW-1185">Reference proteome</keyword>
<feature type="compositionally biased region" description="Acidic residues" evidence="1">
    <location>
        <begin position="173"/>
        <end position="188"/>
    </location>
</feature>
<feature type="compositionally biased region" description="Basic residues" evidence="1">
    <location>
        <begin position="147"/>
        <end position="159"/>
    </location>
</feature>
<evidence type="ECO:0000256" key="1">
    <source>
        <dbReference type="SAM" id="MobiDB-lite"/>
    </source>
</evidence>
<dbReference type="Gene3D" id="2.40.128.680">
    <property type="match status" value="1"/>
</dbReference>
<accession>A0AAW0BWW9</accession>
<dbReference type="InterPro" id="IPR013924">
    <property type="entry name" value="RNase_H2_suC"/>
</dbReference>
<dbReference type="AlphaFoldDB" id="A0AAW0BWW9"/>
<dbReference type="PANTHER" id="PTHR47204:SF1">
    <property type="entry name" value="RIBONUCLEASE H2 SUBUNIT C"/>
    <property type="match status" value="1"/>
</dbReference>
<evidence type="ECO:0000313" key="2">
    <source>
        <dbReference type="EMBL" id="KAK7031502.1"/>
    </source>
</evidence>
<dbReference type="GO" id="GO:0006401">
    <property type="term" value="P:RNA catabolic process"/>
    <property type="evidence" value="ECO:0007669"/>
    <property type="project" value="InterPro"/>
</dbReference>
<reference evidence="2 3" key="1">
    <citation type="journal article" date="2024" name="J Genomics">
        <title>Draft genome sequencing and assembly of Favolaschia claudopus CIRM-BRFM 2984 isolated from oak limbs.</title>
        <authorList>
            <person name="Navarro D."/>
            <person name="Drula E."/>
            <person name="Chaduli D."/>
            <person name="Cazenave R."/>
            <person name="Ahrendt S."/>
            <person name="Wang J."/>
            <person name="Lipzen A."/>
            <person name="Daum C."/>
            <person name="Barry K."/>
            <person name="Grigoriev I.V."/>
            <person name="Favel A."/>
            <person name="Rosso M.N."/>
            <person name="Martin F."/>
        </authorList>
    </citation>
    <scope>NUCLEOTIDE SEQUENCE [LARGE SCALE GENOMIC DNA]</scope>
    <source>
        <strain evidence="2 3">CIRM-BRFM 2984</strain>
    </source>
</reference>
<name>A0AAW0BWW9_9AGAR</name>
<dbReference type="PANTHER" id="PTHR47204">
    <property type="entry name" value="OS02G0168900 PROTEIN"/>
    <property type="match status" value="1"/>
</dbReference>
<comment type="caution">
    <text evidence="2">The sequence shown here is derived from an EMBL/GenBank/DDBJ whole genome shotgun (WGS) entry which is preliminary data.</text>
</comment>
<gene>
    <name evidence="2" type="ORF">R3P38DRAFT_2924031</name>
</gene>
<dbReference type="Pfam" id="PF08615">
    <property type="entry name" value="RNase_H2_suC"/>
    <property type="match status" value="1"/>
</dbReference>
<dbReference type="GO" id="GO:0032299">
    <property type="term" value="C:ribonuclease H2 complex"/>
    <property type="evidence" value="ECO:0007669"/>
    <property type="project" value="InterPro"/>
</dbReference>
<feature type="region of interest" description="Disordered" evidence="1">
    <location>
        <begin position="147"/>
        <end position="188"/>
    </location>
</feature>